<dbReference type="EMBL" id="JAIWYP010000009">
    <property type="protein sequence ID" value="KAH3770616.1"/>
    <property type="molecule type" value="Genomic_DNA"/>
</dbReference>
<reference evidence="1" key="1">
    <citation type="journal article" date="2019" name="bioRxiv">
        <title>The Genome of the Zebra Mussel, Dreissena polymorpha: A Resource for Invasive Species Research.</title>
        <authorList>
            <person name="McCartney M.A."/>
            <person name="Auch B."/>
            <person name="Kono T."/>
            <person name="Mallez S."/>
            <person name="Zhang Y."/>
            <person name="Obille A."/>
            <person name="Becker A."/>
            <person name="Abrahante J.E."/>
            <person name="Garbe J."/>
            <person name="Badalamenti J.P."/>
            <person name="Herman A."/>
            <person name="Mangelson H."/>
            <person name="Liachko I."/>
            <person name="Sullivan S."/>
            <person name="Sone E.D."/>
            <person name="Koren S."/>
            <person name="Silverstein K.A.T."/>
            <person name="Beckman K.B."/>
            <person name="Gohl D.M."/>
        </authorList>
    </citation>
    <scope>NUCLEOTIDE SEQUENCE</scope>
    <source>
        <strain evidence="1">Duluth1</strain>
        <tissue evidence="1">Whole animal</tissue>
    </source>
</reference>
<evidence type="ECO:0000313" key="2">
    <source>
        <dbReference type="Proteomes" id="UP000828390"/>
    </source>
</evidence>
<evidence type="ECO:0000313" key="1">
    <source>
        <dbReference type="EMBL" id="KAH3770616.1"/>
    </source>
</evidence>
<sequence>MFKVNHNDSLSLSPASLTQLETRIINDALFTLYIENGYEECYDIPCLKEALRFLSIKSLTIDLRMRHVNLLESVFMLL</sequence>
<dbReference type="AlphaFoldDB" id="A0A9D4ICU9"/>
<name>A0A9D4ICU9_DREPO</name>
<comment type="caution">
    <text evidence="1">The sequence shown here is derived from an EMBL/GenBank/DDBJ whole genome shotgun (WGS) entry which is preliminary data.</text>
</comment>
<accession>A0A9D4ICU9</accession>
<keyword evidence="2" id="KW-1185">Reference proteome</keyword>
<organism evidence="1 2">
    <name type="scientific">Dreissena polymorpha</name>
    <name type="common">Zebra mussel</name>
    <name type="synonym">Mytilus polymorpha</name>
    <dbReference type="NCBI Taxonomy" id="45954"/>
    <lineage>
        <taxon>Eukaryota</taxon>
        <taxon>Metazoa</taxon>
        <taxon>Spiralia</taxon>
        <taxon>Lophotrochozoa</taxon>
        <taxon>Mollusca</taxon>
        <taxon>Bivalvia</taxon>
        <taxon>Autobranchia</taxon>
        <taxon>Heteroconchia</taxon>
        <taxon>Euheterodonta</taxon>
        <taxon>Imparidentia</taxon>
        <taxon>Neoheterodontei</taxon>
        <taxon>Myida</taxon>
        <taxon>Dreissenoidea</taxon>
        <taxon>Dreissenidae</taxon>
        <taxon>Dreissena</taxon>
    </lineage>
</organism>
<dbReference type="Proteomes" id="UP000828390">
    <property type="component" value="Unassembled WGS sequence"/>
</dbReference>
<protein>
    <submittedName>
        <fullName evidence="1">Uncharacterized protein</fullName>
    </submittedName>
</protein>
<reference evidence="1" key="2">
    <citation type="submission" date="2020-11" db="EMBL/GenBank/DDBJ databases">
        <authorList>
            <person name="McCartney M.A."/>
            <person name="Auch B."/>
            <person name="Kono T."/>
            <person name="Mallez S."/>
            <person name="Becker A."/>
            <person name="Gohl D.M."/>
            <person name="Silverstein K.A.T."/>
            <person name="Koren S."/>
            <person name="Bechman K.B."/>
            <person name="Herman A."/>
            <person name="Abrahante J.E."/>
            <person name="Garbe J."/>
        </authorList>
    </citation>
    <scope>NUCLEOTIDE SEQUENCE</scope>
    <source>
        <strain evidence="1">Duluth1</strain>
        <tissue evidence="1">Whole animal</tissue>
    </source>
</reference>
<proteinExistence type="predicted"/>
<gene>
    <name evidence="1" type="ORF">DPMN_171905</name>
</gene>